<evidence type="ECO:0000313" key="2">
    <source>
        <dbReference type="RefSeq" id="XP_038972592.1"/>
    </source>
</evidence>
<dbReference type="PANTHER" id="PTHR16128:SF8">
    <property type="entry name" value="EXPRESSED PROTEIN"/>
    <property type="match status" value="1"/>
</dbReference>
<sequence>MCKSIAFDIWLATANKTDEAFKDPLSIPHNGAFTDFEGAFVKGVDSLSWMANNTSKLFPLHSDMPQCWTFFSTAAYGKRNKVPQENIPKVTAEKVKEDLLNDVEFALGLSKGSLQCPFYTRVQLWGAALPTNTPGIPCIFDPHVAGHDIGQFPGLNSEKQVLEPQTWTV</sequence>
<dbReference type="KEGG" id="pda:120104827"/>
<name>A0A8B8ZH16_PHODC</name>
<organism evidence="1 2">
    <name type="scientific">Phoenix dactylifera</name>
    <name type="common">Date palm</name>
    <dbReference type="NCBI Taxonomy" id="42345"/>
    <lineage>
        <taxon>Eukaryota</taxon>
        <taxon>Viridiplantae</taxon>
        <taxon>Streptophyta</taxon>
        <taxon>Embryophyta</taxon>
        <taxon>Tracheophyta</taxon>
        <taxon>Spermatophyta</taxon>
        <taxon>Magnoliopsida</taxon>
        <taxon>Liliopsida</taxon>
        <taxon>Arecaceae</taxon>
        <taxon>Coryphoideae</taxon>
        <taxon>Phoeniceae</taxon>
        <taxon>Phoenix</taxon>
    </lineage>
</organism>
<dbReference type="Proteomes" id="UP000228380">
    <property type="component" value="Unplaced"/>
</dbReference>
<protein>
    <submittedName>
        <fullName evidence="2">Uncharacterized protein LOC120104827</fullName>
    </submittedName>
</protein>
<dbReference type="PANTHER" id="PTHR16128">
    <property type="entry name" value="FAD/NAD(P)-BINDING OXIDOREDUCTASE FAMILY PROTEIN"/>
    <property type="match status" value="1"/>
</dbReference>
<keyword evidence="1" id="KW-1185">Reference proteome</keyword>
<reference evidence="2" key="1">
    <citation type="submission" date="2025-08" db="UniProtKB">
        <authorList>
            <consortium name="RefSeq"/>
        </authorList>
    </citation>
    <scope>IDENTIFICATION</scope>
    <source>
        <tissue evidence="2">Young leaves</tissue>
    </source>
</reference>
<dbReference type="Gene3D" id="3.90.660.10">
    <property type="match status" value="1"/>
</dbReference>
<dbReference type="GeneID" id="120104827"/>
<dbReference type="OrthoDB" id="417877at2759"/>
<evidence type="ECO:0000313" key="1">
    <source>
        <dbReference type="Proteomes" id="UP000228380"/>
    </source>
</evidence>
<proteinExistence type="predicted"/>
<dbReference type="AlphaFoldDB" id="A0A8B8ZH16"/>
<dbReference type="RefSeq" id="XP_038972592.1">
    <property type="nucleotide sequence ID" value="XM_039116664.1"/>
</dbReference>
<accession>A0A8B8ZH16</accession>
<gene>
    <name evidence="2" type="primary">LOC120104827</name>
</gene>